<proteinExistence type="predicted"/>
<dbReference type="Gene3D" id="3.40.50.850">
    <property type="entry name" value="Isochorismatase-like"/>
    <property type="match status" value="1"/>
</dbReference>
<organism evidence="3">
    <name type="scientific">freshwater metagenome</name>
    <dbReference type="NCBI Taxonomy" id="449393"/>
    <lineage>
        <taxon>unclassified sequences</taxon>
        <taxon>metagenomes</taxon>
        <taxon>ecological metagenomes</taxon>
    </lineage>
</organism>
<dbReference type="AlphaFoldDB" id="A0A6J7Q2L3"/>
<dbReference type="GO" id="GO:0016787">
    <property type="term" value="F:hydrolase activity"/>
    <property type="evidence" value="ECO:0007669"/>
    <property type="project" value="UniProtKB-KW"/>
</dbReference>
<accession>A0A6J7Q2L3</accession>
<dbReference type="Pfam" id="PF00857">
    <property type="entry name" value="Isochorismatase"/>
    <property type="match status" value="1"/>
</dbReference>
<evidence type="ECO:0000313" key="3">
    <source>
        <dbReference type="EMBL" id="CAB5008474.1"/>
    </source>
</evidence>
<dbReference type="CDD" id="cd00431">
    <property type="entry name" value="cysteine_hydrolases"/>
    <property type="match status" value="1"/>
</dbReference>
<protein>
    <submittedName>
        <fullName evidence="3">Unannotated protein</fullName>
    </submittedName>
</protein>
<sequence>MHSAGIRQHIIDRVMARRKKFHWFDSLESSKTALVVIDMQNTFCEPGSPAEVPQSRGIVEPINKFTEALRKKKVPIIWVLHANSQIGDKSDWELFFNNVVADEVKSRTIESLAPNKQKVWKELVSAENDITVIKNRYSALITGSSSLERTLRNLGVDTILIAGTKTNICCESTARDGMMLDFKIVMVEDCCAALSDDEHQATLESIIQQFGDVRTSSEILEILN</sequence>
<evidence type="ECO:0000256" key="1">
    <source>
        <dbReference type="ARBA" id="ARBA00022801"/>
    </source>
</evidence>
<dbReference type="InterPro" id="IPR050272">
    <property type="entry name" value="Isochorismatase-like_hydrls"/>
</dbReference>
<evidence type="ECO:0000259" key="2">
    <source>
        <dbReference type="Pfam" id="PF00857"/>
    </source>
</evidence>
<dbReference type="InterPro" id="IPR000868">
    <property type="entry name" value="Isochorismatase-like_dom"/>
</dbReference>
<dbReference type="PANTHER" id="PTHR43540:SF6">
    <property type="entry name" value="ISOCHORISMATASE-LIKE DOMAIN-CONTAINING PROTEIN"/>
    <property type="match status" value="1"/>
</dbReference>
<reference evidence="3" key="1">
    <citation type="submission" date="2020-05" db="EMBL/GenBank/DDBJ databases">
        <authorList>
            <person name="Chiriac C."/>
            <person name="Salcher M."/>
            <person name="Ghai R."/>
            <person name="Kavagutti S V."/>
        </authorList>
    </citation>
    <scope>NUCLEOTIDE SEQUENCE</scope>
</reference>
<dbReference type="EMBL" id="CAFBPI010000012">
    <property type="protein sequence ID" value="CAB5008474.1"/>
    <property type="molecule type" value="Genomic_DNA"/>
</dbReference>
<name>A0A6J7Q2L3_9ZZZZ</name>
<dbReference type="InterPro" id="IPR036380">
    <property type="entry name" value="Isochorismatase-like_sf"/>
</dbReference>
<gene>
    <name evidence="3" type="ORF">UFOPK4095_00325</name>
</gene>
<keyword evidence="1" id="KW-0378">Hydrolase</keyword>
<dbReference type="SUPFAM" id="SSF52499">
    <property type="entry name" value="Isochorismatase-like hydrolases"/>
    <property type="match status" value="1"/>
</dbReference>
<dbReference type="PANTHER" id="PTHR43540">
    <property type="entry name" value="PEROXYUREIDOACRYLATE/UREIDOACRYLATE AMIDOHYDROLASE-RELATED"/>
    <property type="match status" value="1"/>
</dbReference>
<feature type="domain" description="Isochorismatase-like" evidence="2">
    <location>
        <begin position="32"/>
        <end position="217"/>
    </location>
</feature>